<name>A0A8J3FX62_9PSEU</name>
<evidence type="ECO:0000313" key="2">
    <source>
        <dbReference type="EMBL" id="GGM65457.1"/>
    </source>
</evidence>
<dbReference type="InterPro" id="IPR051604">
    <property type="entry name" value="Ergot_Alk_Oxidoreductase"/>
</dbReference>
<dbReference type="Pfam" id="PF05368">
    <property type="entry name" value="NmrA"/>
    <property type="match status" value="1"/>
</dbReference>
<dbReference type="InterPro" id="IPR036291">
    <property type="entry name" value="NAD(P)-bd_dom_sf"/>
</dbReference>
<evidence type="ECO:0000313" key="3">
    <source>
        <dbReference type="Proteomes" id="UP000637578"/>
    </source>
</evidence>
<sequence length="252" mass="26134">MQPVQADLGDVEALTAAYRGVQGVFVHLPITGDPDARTRWTHAIGAAARATRPARIVVSTSGGMLNDPASPFGVEKIAALRELTADLRAAGLTVTVLAPRLFLENLLLPPVLQCIATEGVLPYPLPVERSVAWSSHLDVADVATAVLTGEPAPESLNIGQVPGLTGNDLAAAFANHFGRPVTYRYIEPAEFAASIAPLLGPAAAAGTGALYESLALYPGLTFPAATGPTRPLGIAPRSLAAWLTELQVQLPG</sequence>
<dbReference type="InterPro" id="IPR008030">
    <property type="entry name" value="NmrA-like"/>
</dbReference>
<reference evidence="2" key="2">
    <citation type="submission" date="2020-09" db="EMBL/GenBank/DDBJ databases">
        <authorList>
            <person name="Sun Q."/>
            <person name="Zhou Y."/>
        </authorList>
    </citation>
    <scope>NUCLEOTIDE SEQUENCE</scope>
    <source>
        <strain evidence="2">CGMCC 4.5737</strain>
    </source>
</reference>
<reference evidence="2" key="1">
    <citation type="journal article" date="2014" name="Int. J. Syst. Evol. Microbiol.">
        <title>Complete genome sequence of Corynebacterium casei LMG S-19264T (=DSM 44701T), isolated from a smear-ripened cheese.</title>
        <authorList>
            <consortium name="US DOE Joint Genome Institute (JGI-PGF)"/>
            <person name="Walter F."/>
            <person name="Albersmeier A."/>
            <person name="Kalinowski J."/>
            <person name="Ruckert C."/>
        </authorList>
    </citation>
    <scope>NUCLEOTIDE SEQUENCE</scope>
    <source>
        <strain evidence="2">CGMCC 4.5737</strain>
    </source>
</reference>
<proteinExistence type="predicted"/>
<accession>A0A8J3FX62</accession>
<dbReference type="EMBL" id="BMMK01000019">
    <property type="protein sequence ID" value="GGM65457.1"/>
    <property type="molecule type" value="Genomic_DNA"/>
</dbReference>
<dbReference type="Proteomes" id="UP000637578">
    <property type="component" value="Unassembled WGS sequence"/>
</dbReference>
<gene>
    <name evidence="2" type="ORF">GCM10012275_40010</name>
</gene>
<dbReference type="AlphaFoldDB" id="A0A8J3FX62"/>
<evidence type="ECO:0000259" key="1">
    <source>
        <dbReference type="Pfam" id="PF05368"/>
    </source>
</evidence>
<feature type="domain" description="NmrA-like" evidence="1">
    <location>
        <begin position="4"/>
        <end position="195"/>
    </location>
</feature>
<keyword evidence="3" id="KW-1185">Reference proteome</keyword>
<dbReference type="PANTHER" id="PTHR43162:SF1">
    <property type="entry name" value="PRESTALK A DIFFERENTIATION PROTEIN A"/>
    <property type="match status" value="1"/>
</dbReference>
<dbReference type="PANTHER" id="PTHR43162">
    <property type="match status" value="1"/>
</dbReference>
<dbReference type="SUPFAM" id="SSF51735">
    <property type="entry name" value="NAD(P)-binding Rossmann-fold domains"/>
    <property type="match status" value="1"/>
</dbReference>
<protein>
    <submittedName>
        <fullName evidence="2">Hydroxylase</fullName>
    </submittedName>
</protein>
<dbReference type="Gene3D" id="3.40.50.720">
    <property type="entry name" value="NAD(P)-binding Rossmann-like Domain"/>
    <property type="match status" value="1"/>
</dbReference>
<comment type="caution">
    <text evidence="2">The sequence shown here is derived from an EMBL/GenBank/DDBJ whole genome shotgun (WGS) entry which is preliminary data.</text>
</comment>
<organism evidence="2 3">
    <name type="scientific">Longimycelium tulufanense</name>
    <dbReference type="NCBI Taxonomy" id="907463"/>
    <lineage>
        <taxon>Bacteria</taxon>
        <taxon>Bacillati</taxon>
        <taxon>Actinomycetota</taxon>
        <taxon>Actinomycetes</taxon>
        <taxon>Pseudonocardiales</taxon>
        <taxon>Pseudonocardiaceae</taxon>
        <taxon>Longimycelium</taxon>
    </lineage>
</organism>